<name>A0AAJ0FHB5_9PEZI</name>
<dbReference type="PROSITE" id="PS00216">
    <property type="entry name" value="SUGAR_TRANSPORT_1"/>
    <property type="match status" value="2"/>
</dbReference>
<protein>
    <submittedName>
        <fullName evidence="11">General substrate transporter</fullName>
    </submittedName>
</protein>
<dbReference type="PRINTS" id="PR00171">
    <property type="entry name" value="SUGRTRNSPORT"/>
</dbReference>
<gene>
    <name evidence="11" type="ORF">QBC33DRAFT_550205</name>
</gene>
<dbReference type="GO" id="GO:0005351">
    <property type="term" value="F:carbohydrate:proton symporter activity"/>
    <property type="evidence" value="ECO:0007669"/>
    <property type="project" value="TreeGrafter"/>
</dbReference>
<dbReference type="NCBIfam" id="TIGR00879">
    <property type="entry name" value="SP"/>
    <property type="match status" value="1"/>
</dbReference>
<feature type="transmembrane region" description="Helical" evidence="9">
    <location>
        <begin position="426"/>
        <end position="448"/>
    </location>
</feature>
<dbReference type="PANTHER" id="PTHR48022:SF6">
    <property type="entry name" value="MSTA PROTEIN-RELATED"/>
    <property type="match status" value="1"/>
</dbReference>
<accession>A0AAJ0FHB5</accession>
<dbReference type="AlphaFoldDB" id="A0AAJ0FHB5"/>
<keyword evidence="4 9" id="KW-0812">Transmembrane</keyword>
<dbReference type="SUPFAM" id="SSF103473">
    <property type="entry name" value="MFS general substrate transporter"/>
    <property type="match status" value="1"/>
</dbReference>
<dbReference type="InterPro" id="IPR003663">
    <property type="entry name" value="Sugar/inositol_transpt"/>
</dbReference>
<dbReference type="PANTHER" id="PTHR48022">
    <property type="entry name" value="PLASTIDIC GLUCOSE TRANSPORTER 4"/>
    <property type="match status" value="1"/>
</dbReference>
<evidence type="ECO:0000256" key="4">
    <source>
        <dbReference type="ARBA" id="ARBA00022692"/>
    </source>
</evidence>
<dbReference type="InterPro" id="IPR005829">
    <property type="entry name" value="Sugar_transporter_CS"/>
</dbReference>
<feature type="transmembrane region" description="Helical" evidence="9">
    <location>
        <begin position="374"/>
        <end position="397"/>
    </location>
</feature>
<feature type="transmembrane region" description="Helical" evidence="9">
    <location>
        <begin position="177"/>
        <end position="199"/>
    </location>
</feature>
<evidence type="ECO:0000256" key="9">
    <source>
        <dbReference type="SAM" id="Phobius"/>
    </source>
</evidence>
<feature type="transmembrane region" description="Helical" evidence="9">
    <location>
        <begin position="89"/>
        <end position="109"/>
    </location>
</feature>
<dbReference type="Proteomes" id="UP001244011">
    <property type="component" value="Unassembled WGS sequence"/>
</dbReference>
<reference evidence="11" key="1">
    <citation type="submission" date="2023-06" db="EMBL/GenBank/DDBJ databases">
        <title>Genome-scale phylogeny and comparative genomics of the fungal order Sordariales.</title>
        <authorList>
            <consortium name="Lawrence Berkeley National Laboratory"/>
            <person name="Hensen N."/>
            <person name="Bonometti L."/>
            <person name="Westerberg I."/>
            <person name="Brannstrom I.O."/>
            <person name="Guillou S."/>
            <person name="Cros-Aarteil S."/>
            <person name="Calhoun S."/>
            <person name="Haridas S."/>
            <person name="Kuo A."/>
            <person name="Mondo S."/>
            <person name="Pangilinan J."/>
            <person name="Riley R."/>
            <person name="Labutti K."/>
            <person name="Andreopoulos B."/>
            <person name="Lipzen A."/>
            <person name="Chen C."/>
            <person name="Yanf M."/>
            <person name="Daum C."/>
            <person name="Ng V."/>
            <person name="Clum A."/>
            <person name="Steindorff A."/>
            <person name="Ohm R."/>
            <person name="Martin F."/>
            <person name="Silar P."/>
            <person name="Natvig D."/>
            <person name="Lalanne C."/>
            <person name="Gautier V."/>
            <person name="Ament-Velasquez S.L."/>
            <person name="Kruys A."/>
            <person name="Hutchinson M.I."/>
            <person name="Powell A.J."/>
            <person name="Barry K."/>
            <person name="Miller A.N."/>
            <person name="Grigoriev I.V."/>
            <person name="Debuchy R."/>
            <person name="Gladieux P."/>
            <person name="Thoren M.H."/>
            <person name="Johannesson H."/>
        </authorList>
    </citation>
    <scope>NUCLEOTIDE SEQUENCE</scope>
    <source>
        <strain evidence="11">8032-3</strain>
    </source>
</reference>
<dbReference type="PROSITE" id="PS50850">
    <property type="entry name" value="MFS"/>
    <property type="match status" value="1"/>
</dbReference>
<dbReference type="GO" id="GO:0016020">
    <property type="term" value="C:membrane"/>
    <property type="evidence" value="ECO:0007669"/>
    <property type="project" value="UniProtKB-SubCell"/>
</dbReference>
<feature type="transmembrane region" description="Helical" evidence="9">
    <location>
        <begin position="343"/>
        <end position="362"/>
    </location>
</feature>
<feature type="transmembrane region" description="Helical" evidence="9">
    <location>
        <begin position="211"/>
        <end position="230"/>
    </location>
</feature>
<keyword evidence="12" id="KW-1185">Reference proteome</keyword>
<keyword evidence="3 7" id="KW-0813">Transport</keyword>
<dbReference type="GeneID" id="85312242"/>
<keyword evidence="5 9" id="KW-1133">Transmembrane helix</keyword>
<feature type="transmembrane region" description="Helical" evidence="9">
    <location>
        <begin position="38"/>
        <end position="56"/>
    </location>
</feature>
<dbReference type="InterPro" id="IPR020846">
    <property type="entry name" value="MFS_dom"/>
</dbReference>
<feature type="region of interest" description="Disordered" evidence="8">
    <location>
        <begin position="532"/>
        <end position="559"/>
    </location>
</feature>
<evidence type="ECO:0000256" key="6">
    <source>
        <dbReference type="ARBA" id="ARBA00023136"/>
    </source>
</evidence>
<organism evidence="11 12">
    <name type="scientific">Phialemonium atrogriseum</name>
    <dbReference type="NCBI Taxonomy" id="1093897"/>
    <lineage>
        <taxon>Eukaryota</taxon>
        <taxon>Fungi</taxon>
        <taxon>Dikarya</taxon>
        <taxon>Ascomycota</taxon>
        <taxon>Pezizomycotina</taxon>
        <taxon>Sordariomycetes</taxon>
        <taxon>Sordariomycetidae</taxon>
        <taxon>Cephalothecales</taxon>
        <taxon>Cephalothecaceae</taxon>
        <taxon>Phialemonium</taxon>
    </lineage>
</organism>
<feature type="transmembrane region" description="Helical" evidence="9">
    <location>
        <begin position="116"/>
        <end position="135"/>
    </location>
</feature>
<dbReference type="RefSeq" id="XP_060279441.1">
    <property type="nucleotide sequence ID" value="XM_060429055.1"/>
</dbReference>
<feature type="transmembrane region" description="Helical" evidence="9">
    <location>
        <begin position="495"/>
        <end position="513"/>
    </location>
</feature>
<feature type="transmembrane region" description="Helical" evidence="9">
    <location>
        <begin position="309"/>
        <end position="331"/>
    </location>
</feature>
<evidence type="ECO:0000256" key="3">
    <source>
        <dbReference type="ARBA" id="ARBA00022448"/>
    </source>
</evidence>
<dbReference type="InterPro" id="IPR050360">
    <property type="entry name" value="MFS_Sugar_Transporters"/>
</dbReference>
<dbReference type="CDD" id="cd17356">
    <property type="entry name" value="MFS_HXT"/>
    <property type="match status" value="1"/>
</dbReference>
<feature type="transmembrane region" description="Helical" evidence="9">
    <location>
        <begin position="141"/>
        <end position="165"/>
    </location>
</feature>
<dbReference type="EMBL" id="MU839029">
    <property type="protein sequence ID" value="KAK1763228.1"/>
    <property type="molecule type" value="Genomic_DNA"/>
</dbReference>
<keyword evidence="6 9" id="KW-0472">Membrane</keyword>
<dbReference type="Gene3D" id="1.20.1250.20">
    <property type="entry name" value="MFS general substrate transporter like domains"/>
    <property type="match status" value="1"/>
</dbReference>
<dbReference type="FunFam" id="1.20.1250.20:FF:000180">
    <property type="entry name" value="MFS monosaccharide transporter"/>
    <property type="match status" value="1"/>
</dbReference>
<proteinExistence type="inferred from homology"/>
<evidence type="ECO:0000259" key="10">
    <source>
        <dbReference type="PROSITE" id="PS50850"/>
    </source>
</evidence>
<evidence type="ECO:0000256" key="2">
    <source>
        <dbReference type="ARBA" id="ARBA00010992"/>
    </source>
</evidence>
<comment type="caution">
    <text evidence="11">The sequence shown here is derived from an EMBL/GenBank/DDBJ whole genome shotgun (WGS) entry which is preliminary data.</text>
</comment>
<dbReference type="InterPro" id="IPR036259">
    <property type="entry name" value="MFS_trans_sf"/>
</dbReference>
<evidence type="ECO:0000256" key="1">
    <source>
        <dbReference type="ARBA" id="ARBA00004141"/>
    </source>
</evidence>
<evidence type="ECO:0000256" key="8">
    <source>
        <dbReference type="SAM" id="MobiDB-lite"/>
    </source>
</evidence>
<feature type="transmembrane region" description="Helical" evidence="9">
    <location>
        <begin position="460"/>
        <end position="483"/>
    </location>
</feature>
<evidence type="ECO:0000313" key="12">
    <source>
        <dbReference type="Proteomes" id="UP001244011"/>
    </source>
</evidence>
<dbReference type="Pfam" id="PF00083">
    <property type="entry name" value="Sugar_tr"/>
    <property type="match status" value="1"/>
</dbReference>
<evidence type="ECO:0000256" key="5">
    <source>
        <dbReference type="ARBA" id="ARBA00022989"/>
    </source>
</evidence>
<evidence type="ECO:0000256" key="7">
    <source>
        <dbReference type="RuleBase" id="RU003346"/>
    </source>
</evidence>
<sequence length="559" mass="60637">MSEKADETAVSGLQTSGLETTGLRTTDDVERIEAPVTWQAYLICAFASFGGIFFGYDSGYINGVLGSKIFIHAVEGPLADTVSESHSSLIVSILSCGTFFGAIIAGDAADFIGRKWTVILGCLIYMIGCVIQMITGAGDSLGAIVSGRLIAGIGVGFESAIVILYMSEICPRKVRGALVAGYQFCITIGIMLASIVVYATKNRPDTGAYRIPIAIQFPWALILGGGLMLLPDSPRYFVKRGNLAAATDSLSRLRGQPKESDYIQVELAEIVANEEYERQLIPSTTWFGSWANCFKGGLWQSKSNLRRTILGTSLQMMQQWTGVNFIFYYSTPFLQSTGAIENTFLISLIFTLVNVCSTPLSFWTVERFGRRPLLVWGALAMTVCQFIVAIVGVTVGFNRTHDIPDPSDASSTLSRANNISAVNAQIAFIAIFIFFFASTWGPGAWIVIGEIFPLPIRSRGVGLSTASNWLWNTIIAVITPQMVGEHKGNMKSSVFFVWGGLCACAFVYSYFLVPETKGLSLEQVDKMMEESTPRTSAKWKPTSTFAGGQHGAVLDKGTV</sequence>
<evidence type="ECO:0000313" key="11">
    <source>
        <dbReference type="EMBL" id="KAK1763228.1"/>
    </source>
</evidence>
<feature type="domain" description="Major facilitator superfamily (MFS) profile" evidence="10">
    <location>
        <begin position="43"/>
        <end position="517"/>
    </location>
</feature>
<comment type="similarity">
    <text evidence="2 7">Belongs to the major facilitator superfamily. Sugar transporter (TC 2.A.1.1) family.</text>
</comment>
<dbReference type="PROSITE" id="PS00217">
    <property type="entry name" value="SUGAR_TRANSPORT_2"/>
    <property type="match status" value="1"/>
</dbReference>
<dbReference type="InterPro" id="IPR005828">
    <property type="entry name" value="MFS_sugar_transport-like"/>
</dbReference>
<comment type="subcellular location">
    <subcellularLocation>
        <location evidence="1">Membrane</location>
        <topology evidence="1">Multi-pass membrane protein</topology>
    </subcellularLocation>
</comment>